<reference evidence="2" key="1">
    <citation type="journal article" date="2014" name="BMC Genomics">
        <title>The genome sequence of the biocontrol fungus Metarhizium anisopliae and comparative genomics of Metarhizium species.</title>
        <authorList>
            <person name="Pattemore J.A."/>
            <person name="Hane J.K."/>
            <person name="Williams A.H."/>
            <person name="Wilson B.A."/>
            <person name="Stodart B.J."/>
            <person name="Ash G.J."/>
        </authorList>
    </citation>
    <scope>NUCLEOTIDE SEQUENCE [LARGE SCALE GENOMIC DNA]</scope>
    <source>
        <strain evidence="2">BRIP 53293</strain>
    </source>
</reference>
<accession>A0A0D9NJ89</accession>
<dbReference type="EMBL" id="KE384763">
    <property type="protein sequence ID" value="KJK74107.1"/>
    <property type="molecule type" value="Genomic_DNA"/>
</dbReference>
<dbReference type="Proteomes" id="UP000054544">
    <property type="component" value="Unassembled WGS sequence"/>
</dbReference>
<name>A0A0D9NJ89_METAN</name>
<dbReference type="AlphaFoldDB" id="A0A0D9NJ89"/>
<evidence type="ECO:0000313" key="2">
    <source>
        <dbReference type="Proteomes" id="UP000054544"/>
    </source>
</evidence>
<sequence>MMYAIYCILAFLSLAGTGYICYLIPGPTGLALQLMNPVLEYEPDDLETTADNSRGLLALADDAASGAEISDDEWFDDFQKLLD</sequence>
<organism evidence="1 2">
    <name type="scientific">Metarhizium anisopliae BRIP 53293</name>
    <dbReference type="NCBI Taxonomy" id="1291518"/>
    <lineage>
        <taxon>Eukaryota</taxon>
        <taxon>Fungi</taxon>
        <taxon>Dikarya</taxon>
        <taxon>Ascomycota</taxon>
        <taxon>Pezizomycotina</taxon>
        <taxon>Sordariomycetes</taxon>
        <taxon>Hypocreomycetidae</taxon>
        <taxon>Hypocreales</taxon>
        <taxon>Clavicipitaceae</taxon>
        <taxon>Metarhizium</taxon>
    </lineage>
</organism>
<proteinExistence type="predicted"/>
<protein>
    <submittedName>
        <fullName evidence="1">Uncharacterized protein</fullName>
    </submittedName>
</protein>
<keyword evidence="2" id="KW-1185">Reference proteome</keyword>
<gene>
    <name evidence="1" type="ORF">H634G_10646</name>
</gene>
<evidence type="ECO:0000313" key="1">
    <source>
        <dbReference type="EMBL" id="KJK74107.1"/>
    </source>
</evidence>